<dbReference type="InterPro" id="IPR018228">
    <property type="entry name" value="DNase_TatD-rel_CS"/>
</dbReference>
<dbReference type="PROSITE" id="PS01137">
    <property type="entry name" value="TATD_1"/>
    <property type="match status" value="1"/>
</dbReference>
<proteinExistence type="inferred from homology"/>
<evidence type="ECO:0000256" key="3">
    <source>
        <dbReference type="ARBA" id="ARBA00022801"/>
    </source>
</evidence>
<keyword evidence="5" id="KW-1185">Reference proteome</keyword>
<sequence>MNKIIDSHIHLDQYNDKDIDSMIKQNSRNSVKALIAVSMNKASSERNLELAKKYPSVYPAFGYHPEQELPTENEIQELLDWMDGHCSEMAAVGEVGLPYYLRQEKKMNLAAYEELLEIFIQKSSEWQLPIVLHAVYEDAGLACDLLEKYSIKKAHFHWFKGDLKTIERLMDNGYYISFTPEVCYRPKIRQIAKIYPLELMMLETDGPWPFAGPFQGQKTSPVMIHKSAEEIAALKNCCLTDVYTTIWNNTCQFYNLSAE</sequence>
<dbReference type="RefSeq" id="WP_380965125.1">
    <property type="nucleotide sequence ID" value="NZ_JBHTCO010000005.1"/>
</dbReference>
<dbReference type="Pfam" id="PF01026">
    <property type="entry name" value="TatD_DNase"/>
    <property type="match status" value="1"/>
</dbReference>
<organism evidence="4 5">
    <name type="scientific">Scopulibacillus cellulosilyticus</name>
    <dbReference type="NCBI Taxonomy" id="2665665"/>
    <lineage>
        <taxon>Bacteria</taxon>
        <taxon>Bacillati</taxon>
        <taxon>Bacillota</taxon>
        <taxon>Bacilli</taxon>
        <taxon>Bacillales</taxon>
        <taxon>Sporolactobacillaceae</taxon>
        <taxon>Scopulibacillus</taxon>
    </lineage>
</organism>
<dbReference type="Proteomes" id="UP001596505">
    <property type="component" value="Unassembled WGS sequence"/>
</dbReference>
<evidence type="ECO:0000313" key="4">
    <source>
        <dbReference type="EMBL" id="MFC7392708.1"/>
    </source>
</evidence>
<dbReference type="EMBL" id="JBHTCO010000005">
    <property type="protein sequence ID" value="MFC7392708.1"/>
    <property type="molecule type" value="Genomic_DNA"/>
</dbReference>
<gene>
    <name evidence="4" type="ORF">ACFQRG_06880</name>
</gene>
<dbReference type="InterPro" id="IPR001130">
    <property type="entry name" value="TatD-like"/>
</dbReference>
<dbReference type="PANTHER" id="PTHR46317">
    <property type="entry name" value="HYDROLASE OF PHP SUPERFAMILY-RELATED PROTEIN"/>
    <property type="match status" value="1"/>
</dbReference>
<evidence type="ECO:0000256" key="1">
    <source>
        <dbReference type="ARBA" id="ARBA00009275"/>
    </source>
</evidence>
<dbReference type="PIRSF" id="PIRSF005902">
    <property type="entry name" value="DNase_TatD"/>
    <property type="match status" value="1"/>
</dbReference>
<protein>
    <submittedName>
        <fullName evidence="4">TatD family hydrolase</fullName>
        <ecNumber evidence="4">3.1.-.-</ecNumber>
    </submittedName>
</protein>
<comment type="similarity">
    <text evidence="1">Belongs to the metallo-dependent hydrolases superfamily. TatD-type hydrolase family.</text>
</comment>
<dbReference type="CDD" id="cd01310">
    <property type="entry name" value="TatD_DNAse"/>
    <property type="match status" value="1"/>
</dbReference>
<dbReference type="InterPro" id="IPR032466">
    <property type="entry name" value="Metal_Hydrolase"/>
</dbReference>
<comment type="caution">
    <text evidence="4">The sequence shown here is derived from an EMBL/GenBank/DDBJ whole genome shotgun (WGS) entry which is preliminary data.</text>
</comment>
<dbReference type="EC" id="3.1.-.-" evidence="4"/>
<accession>A0ABW2PZ84</accession>
<dbReference type="GO" id="GO:0016787">
    <property type="term" value="F:hydrolase activity"/>
    <property type="evidence" value="ECO:0007669"/>
    <property type="project" value="UniProtKB-KW"/>
</dbReference>
<keyword evidence="3 4" id="KW-0378">Hydrolase</keyword>
<dbReference type="Gene3D" id="3.20.20.140">
    <property type="entry name" value="Metal-dependent hydrolases"/>
    <property type="match status" value="1"/>
</dbReference>
<reference evidence="5" key="1">
    <citation type="journal article" date="2019" name="Int. J. Syst. Evol. Microbiol.">
        <title>The Global Catalogue of Microorganisms (GCM) 10K type strain sequencing project: providing services to taxonomists for standard genome sequencing and annotation.</title>
        <authorList>
            <consortium name="The Broad Institute Genomics Platform"/>
            <consortium name="The Broad Institute Genome Sequencing Center for Infectious Disease"/>
            <person name="Wu L."/>
            <person name="Ma J."/>
        </authorList>
    </citation>
    <scope>NUCLEOTIDE SEQUENCE [LARGE SCALE GENOMIC DNA]</scope>
    <source>
        <strain evidence="5">CGMCC 1.16305</strain>
    </source>
</reference>
<dbReference type="SUPFAM" id="SSF51556">
    <property type="entry name" value="Metallo-dependent hydrolases"/>
    <property type="match status" value="1"/>
</dbReference>
<name>A0ABW2PZ84_9BACL</name>
<dbReference type="PANTHER" id="PTHR46317:SF1">
    <property type="entry name" value="HYDROLASE, TATD FAMILY"/>
    <property type="match status" value="1"/>
</dbReference>
<evidence type="ECO:0000313" key="5">
    <source>
        <dbReference type="Proteomes" id="UP001596505"/>
    </source>
</evidence>
<evidence type="ECO:0000256" key="2">
    <source>
        <dbReference type="ARBA" id="ARBA00022723"/>
    </source>
</evidence>
<keyword evidence="2" id="KW-0479">Metal-binding</keyword>